<dbReference type="InterPro" id="IPR003961">
    <property type="entry name" value="FN3_dom"/>
</dbReference>
<reference evidence="2" key="1">
    <citation type="submission" date="2025-08" db="UniProtKB">
        <authorList>
            <consortium name="RefSeq"/>
        </authorList>
    </citation>
    <scope>IDENTIFICATION</scope>
    <source>
        <tissue evidence="2">Muscle</tissue>
    </source>
</reference>
<dbReference type="RefSeq" id="XP_018935152.2">
    <property type="nucleotide sequence ID" value="XM_019079607.2"/>
</dbReference>
<sequence length="812" mass="92810">MQDNSAVTFSAIHGKIQDMMRHCQIYKQDLHNRIKSMIKSIQACEKDISALTDLLQAHDESPFNENDLMKWITVKDEESNSVKKFVQQLCDSGAEVNNNLDTFLSDIKVKNLVCYTFSSLDLPDDLLSDQEHFLKPSIMRRNSEKKPYAVSQTWFTGSIREKMREHLEIFQKLMFLHVDVESVKFLVSSKEHTIHPGSCILLYENGSDEATCFSPPLKPACPVTEQISGHSVVLKVPSTCPATEELRLLYKMKEEKEWKSQSVLQSHDTVTLKDLSPDTEYEMKYTAVGKLNYTVDSDVIHLTVIDKKLIDATESVLEELNLIETKCSKLMQDNSAVTFIAIHGKIQDMMRHCQIYKQDLHKRIKSMIKSIQACEKDISALKDLLQAHDESPFNKNDLMKWITVKEEESNSVKMFVQQLCDSGAEVNNNLDTFLSDIKVKNLVCYTFSSLDLPDDLLSDQEHFLNPSIMRRNSEKKPYAVSQTWFTGSIREKMREHLEIFQKLMFLHGDVESVKFLVSSKEHKIHPGSCILLYENGSDEATCLSPPLKPACPVIEQISGHSVVLKVPSTCPATEELRLLYKMKEEKEWKSQSVLQSHDTVTLTDLSPDTEYEMKYTAVGKLNYTVDSDVSRVTMHTISVREDSTRNTIFNKGVKVFSILTGKTDKLHKQIISTMQTQIEDLREVRTVDESDIILVFCPIVSRAGTDIDVALKHFSNYTDFKLAVLVVLHHTFDPEKVVPDSSKCVNRTDILTVDYLFYDDTGILKCQKNSDSTNKVLNWLIQQGKKRGVKICPRENKFPSITLLNWKLPWSL</sequence>
<dbReference type="PROSITE" id="PS50853">
    <property type="entry name" value="FN3"/>
    <property type="match status" value="1"/>
</dbReference>
<dbReference type="KEGG" id="ccar:109062512"/>
<protein>
    <submittedName>
        <fullName evidence="2">Uncharacterized protein LOC109062512</fullName>
    </submittedName>
</protein>
<dbReference type="PANTHER" id="PTHR31594:SF15">
    <property type="entry name" value="VERRUCOTOXIN SUBUNIT BETA ISOFORM X1-RELATED"/>
    <property type="match status" value="1"/>
</dbReference>
<dbReference type="CDD" id="cd00063">
    <property type="entry name" value="FN3"/>
    <property type="match status" value="2"/>
</dbReference>
<dbReference type="Pfam" id="PF18078">
    <property type="entry name" value="Thioredoxin_11"/>
    <property type="match status" value="2"/>
</dbReference>
<evidence type="ECO:0000259" key="1">
    <source>
        <dbReference type="PROSITE" id="PS50853"/>
    </source>
</evidence>
<name>A0A9Q9ZDZ1_CYPCA</name>
<dbReference type="InterPro" id="IPR040581">
    <property type="entry name" value="Thioredoxin_11"/>
</dbReference>
<feature type="domain" description="Fibronectin type-III" evidence="1">
    <location>
        <begin position="548"/>
        <end position="642"/>
    </location>
</feature>
<proteinExistence type="predicted"/>
<dbReference type="SMR" id="A0A9Q9ZDZ1"/>
<dbReference type="InterPro" id="IPR052090">
    <property type="entry name" value="Cytolytic_pore-forming_toxin"/>
</dbReference>
<accession>A0A9Q9ZDZ1</accession>
<dbReference type="AlphaFoldDB" id="A0A9Q9ZDZ1"/>
<dbReference type="SMART" id="SM00060">
    <property type="entry name" value="FN3"/>
    <property type="match status" value="2"/>
</dbReference>
<dbReference type="Pfam" id="PF21109">
    <property type="entry name" value="Stonustoxin_helical"/>
    <property type="match status" value="2"/>
</dbReference>
<dbReference type="Proteomes" id="UP001155660">
    <property type="component" value="Chromosome A5"/>
</dbReference>
<evidence type="ECO:0000313" key="2">
    <source>
        <dbReference type="RefSeq" id="XP_018935152.2"/>
    </source>
</evidence>
<dbReference type="InterPro" id="IPR048997">
    <property type="entry name" value="Stonustoxin-like_helical"/>
</dbReference>
<gene>
    <name evidence="2" type="primary">LOC109062512</name>
</gene>
<dbReference type="PANTHER" id="PTHR31594">
    <property type="entry name" value="AIG1-TYPE G DOMAIN-CONTAINING PROTEIN"/>
    <property type="match status" value="1"/>
</dbReference>
<organism evidence="2">
    <name type="scientific">Cyprinus carpio</name>
    <name type="common">Common carp</name>
    <dbReference type="NCBI Taxonomy" id="7962"/>
    <lineage>
        <taxon>Eukaryota</taxon>
        <taxon>Metazoa</taxon>
        <taxon>Chordata</taxon>
        <taxon>Craniata</taxon>
        <taxon>Vertebrata</taxon>
        <taxon>Euteleostomi</taxon>
        <taxon>Actinopterygii</taxon>
        <taxon>Neopterygii</taxon>
        <taxon>Teleostei</taxon>
        <taxon>Ostariophysi</taxon>
        <taxon>Cypriniformes</taxon>
        <taxon>Cyprinidae</taxon>
        <taxon>Cyprininae</taxon>
        <taxon>Cyprinus</taxon>
    </lineage>
</organism>
<dbReference type="OrthoDB" id="8954335at2759"/>
<dbReference type="GeneID" id="109062512"/>